<dbReference type="AlphaFoldDB" id="A0AA86NLU6"/>
<evidence type="ECO:0000313" key="1">
    <source>
        <dbReference type="EMBL" id="CAI9921602.1"/>
    </source>
</evidence>
<name>A0AA86NLU6_9EUKA</name>
<gene>
    <name evidence="2" type="ORF">HINF_LOCUS37898</name>
    <name evidence="3" type="ORF">HINF_LOCUS40605</name>
    <name evidence="4" type="ORF">HINF_LOCUS63018</name>
    <name evidence="1" type="ORF">HINF_LOCUS9247</name>
</gene>
<proteinExistence type="predicted"/>
<dbReference type="Proteomes" id="UP001642409">
    <property type="component" value="Unassembled WGS sequence"/>
</dbReference>
<dbReference type="EMBL" id="CATOUU010000227">
    <property type="protein sequence ID" value="CAI9921602.1"/>
    <property type="molecule type" value="Genomic_DNA"/>
</dbReference>
<accession>A0AA86NLU6</accession>
<protein>
    <submittedName>
        <fullName evidence="3">Hypothetical_protein</fullName>
    </submittedName>
</protein>
<comment type="caution">
    <text evidence="1">The sequence shown here is derived from an EMBL/GenBank/DDBJ whole genome shotgun (WGS) entry which is preliminary data.</text>
</comment>
<evidence type="ECO:0000313" key="5">
    <source>
        <dbReference type="Proteomes" id="UP001642409"/>
    </source>
</evidence>
<dbReference type="EMBL" id="CAXDID020000391">
    <property type="protein sequence ID" value="CAL6086138.1"/>
    <property type="molecule type" value="Genomic_DNA"/>
</dbReference>
<dbReference type="EMBL" id="CAXDID020000160">
    <property type="protein sequence ID" value="CAL6044531.1"/>
    <property type="molecule type" value="Genomic_DNA"/>
</dbReference>
<keyword evidence="5" id="KW-1185">Reference proteome</keyword>
<sequence>MDNVFFKMQFGNKITGAYDNQLIQYNIETKEVISKSIDFPYINSCANAFPTIMFKGEYYCIPFNDSKLQQQQKVYKMTNSQIIPICDAPCIDTFGYAATQNKFLCFDWQNKQFVSYESETFTVVQNLTDLKISRAHIASYQHHFILVSWDDDQIVIVDEKYQIIQKIKLFLSPFIDYWITALIDDKIILYIHDKNSQGKHVLLDMKELFASELKNSTIFPTKEKYIYKASGRVNQLRRPFIISLNGIQYSFVHGEMMQLDILLKQFEGYLL</sequence>
<evidence type="ECO:0000313" key="3">
    <source>
        <dbReference type="EMBL" id="CAL6044531.1"/>
    </source>
</evidence>
<dbReference type="EMBL" id="CATOUU010000807">
    <property type="protein sequence ID" value="CAI9950253.1"/>
    <property type="molecule type" value="Genomic_DNA"/>
</dbReference>
<reference evidence="3 5" key="2">
    <citation type="submission" date="2024-07" db="EMBL/GenBank/DDBJ databases">
        <authorList>
            <person name="Akdeniz Z."/>
        </authorList>
    </citation>
    <scope>NUCLEOTIDE SEQUENCE [LARGE SCALE GENOMIC DNA]</scope>
</reference>
<evidence type="ECO:0000313" key="4">
    <source>
        <dbReference type="EMBL" id="CAL6086138.1"/>
    </source>
</evidence>
<reference evidence="1" key="1">
    <citation type="submission" date="2023-06" db="EMBL/GenBank/DDBJ databases">
        <authorList>
            <person name="Kurt Z."/>
        </authorList>
    </citation>
    <scope>NUCLEOTIDE SEQUENCE</scope>
</reference>
<organism evidence="1">
    <name type="scientific">Hexamita inflata</name>
    <dbReference type="NCBI Taxonomy" id="28002"/>
    <lineage>
        <taxon>Eukaryota</taxon>
        <taxon>Metamonada</taxon>
        <taxon>Diplomonadida</taxon>
        <taxon>Hexamitidae</taxon>
        <taxon>Hexamitinae</taxon>
        <taxon>Hexamita</taxon>
    </lineage>
</organism>
<evidence type="ECO:0000313" key="2">
    <source>
        <dbReference type="EMBL" id="CAI9950253.1"/>
    </source>
</evidence>